<dbReference type="SUPFAM" id="SSF47220">
    <property type="entry name" value="alpha-catenin/vinculin-like"/>
    <property type="match status" value="4"/>
</dbReference>
<name>A0A1W0X0L4_HYPEX</name>
<dbReference type="GO" id="GO:0016477">
    <property type="term" value="P:cell migration"/>
    <property type="evidence" value="ECO:0007669"/>
    <property type="project" value="TreeGrafter"/>
</dbReference>
<evidence type="ECO:0000313" key="10">
    <source>
        <dbReference type="Proteomes" id="UP000192578"/>
    </source>
</evidence>
<evidence type="ECO:0000256" key="8">
    <source>
        <dbReference type="SAM" id="MobiDB-lite"/>
    </source>
</evidence>
<evidence type="ECO:0000256" key="6">
    <source>
        <dbReference type="ARBA" id="ARBA00022949"/>
    </source>
</evidence>
<dbReference type="AlphaFoldDB" id="A0A1W0X0L4"/>
<keyword evidence="10" id="KW-1185">Reference proteome</keyword>
<dbReference type="Pfam" id="PF01044">
    <property type="entry name" value="Vinculin"/>
    <property type="match status" value="1"/>
</dbReference>
<dbReference type="GO" id="GO:0051015">
    <property type="term" value="F:actin filament binding"/>
    <property type="evidence" value="ECO:0007669"/>
    <property type="project" value="InterPro"/>
</dbReference>
<dbReference type="GO" id="GO:0005856">
    <property type="term" value="C:cytoskeleton"/>
    <property type="evidence" value="ECO:0007669"/>
    <property type="project" value="UniProtKB-SubCell"/>
</dbReference>
<evidence type="ECO:0000256" key="2">
    <source>
        <dbReference type="ARBA" id="ARBA00004282"/>
    </source>
</evidence>
<keyword evidence="4" id="KW-0963">Cytoplasm</keyword>
<dbReference type="Gene3D" id="1.20.120.230">
    <property type="entry name" value="Alpha-catenin/vinculin-like"/>
    <property type="match status" value="5"/>
</dbReference>
<gene>
    <name evidence="9" type="ORF">BV898_05070</name>
</gene>
<dbReference type="PANTHER" id="PTHR18914">
    <property type="entry name" value="ALPHA CATENIN"/>
    <property type="match status" value="1"/>
</dbReference>
<keyword evidence="7" id="KW-0206">Cytoskeleton</keyword>
<dbReference type="EMBL" id="MTYJ01000026">
    <property type="protein sequence ID" value="OQV20995.1"/>
    <property type="molecule type" value="Genomic_DNA"/>
</dbReference>
<protein>
    <submittedName>
        <fullName evidence="9">Catenin alpha</fullName>
    </submittedName>
</protein>
<dbReference type="FunFam" id="1.20.120.230:FF:000007">
    <property type="entry name" value="Catenin alpha 1"/>
    <property type="match status" value="1"/>
</dbReference>
<comment type="caution">
    <text evidence="9">The sequence shown here is derived from an EMBL/GenBank/DDBJ whole genome shotgun (WGS) entry which is preliminary data.</text>
</comment>
<evidence type="ECO:0000313" key="9">
    <source>
        <dbReference type="EMBL" id="OQV20995.1"/>
    </source>
</evidence>
<dbReference type="GO" id="GO:0098609">
    <property type="term" value="P:cell-cell adhesion"/>
    <property type="evidence" value="ECO:0007669"/>
    <property type="project" value="TreeGrafter"/>
</dbReference>
<dbReference type="InterPro" id="IPR001033">
    <property type="entry name" value="Alpha_catenin"/>
</dbReference>
<evidence type="ECO:0000256" key="3">
    <source>
        <dbReference type="ARBA" id="ARBA00008376"/>
    </source>
</evidence>
<organism evidence="9 10">
    <name type="scientific">Hypsibius exemplaris</name>
    <name type="common">Freshwater tardigrade</name>
    <dbReference type="NCBI Taxonomy" id="2072580"/>
    <lineage>
        <taxon>Eukaryota</taxon>
        <taxon>Metazoa</taxon>
        <taxon>Ecdysozoa</taxon>
        <taxon>Tardigrada</taxon>
        <taxon>Eutardigrada</taxon>
        <taxon>Parachela</taxon>
        <taxon>Hypsibioidea</taxon>
        <taxon>Hypsibiidae</taxon>
        <taxon>Hypsibius</taxon>
    </lineage>
</organism>
<dbReference type="Gene3D" id="6.10.250.2510">
    <property type="match status" value="1"/>
</dbReference>
<dbReference type="OrthoDB" id="6376697at2759"/>
<feature type="compositionally biased region" description="Basic and acidic residues" evidence="8">
    <location>
        <begin position="1015"/>
        <end position="1028"/>
    </location>
</feature>
<accession>A0A1W0X0L4</accession>
<feature type="region of interest" description="Disordered" evidence="8">
    <location>
        <begin position="1015"/>
        <end position="1055"/>
    </location>
</feature>
<reference evidence="10" key="1">
    <citation type="submission" date="2017-01" db="EMBL/GenBank/DDBJ databases">
        <title>Comparative genomics of anhydrobiosis in the tardigrade Hypsibius dujardini.</title>
        <authorList>
            <person name="Yoshida Y."/>
            <person name="Koutsovoulos G."/>
            <person name="Laetsch D."/>
            <person name="Stevens L."/>
            <person name="Kumar S."/>
            <person name="Horikawa D."/>
            <person name="Ishino K."/>
            <person name="Komine S."/>
            <person name="Tomita M."/>
            <person name="Blaxter M."/>
            <person name="Arakawa K."/>
        </authorList>
    </citation>
    <scope>NUCLEOTIDE SEQUENCE [LARGE SCALE GENOMIC DNA]</scope>
    <source>
        <strain evidence="10">Z151</strain>
    </source>
</reference>
<dbReference type="GO" id="GO:0016342">
    <property type="term" value="C:catenin complex"/>
    <property type="evidence" value="ECO:0007669"/>
    <property type="project" value="TreeGrafter"/>
</dbReference>
<keyword evidence="6" id="KW-0965">Cell junction</keyword>
<dbReference type="PANTHER" id="PTHR18914:SF9">
    <property type="entry name" value="CATENIN ALPHA"/>
    <property type="match status" value="1"/>
</dbReference>
<evidence type="ECO:0000256" key="5">
    <source>
        <dbReference type="ARBA" id="ARBA00022889"/>
    </source>
</evidence>
<dbReference type="InterPro" id="IPR006077">
    <property type="entry name" value="Vinculin/catenin"/>
</dbReference>
<comment type="subcellular location">
    <subcellularLocation>
        <location evidence="2">Cell junction</location>
    </subcellularLocation>
    <subcellularLocation>
        <location evidence="1">Cytoplasm</location>
        <location evidence="1">Cytoskeleton</location>
    </subcellularLocation>
</comment>
<sequence>MDRELSDRGPWTTEPWTVDYRTTDRELPDRGPWTTGLWTVDYRTMDRGLWTTGPWTVDYRTVDYRTVDREQLYCRDSNCQLSPASPVQDSALSAASRVLKEFICTLTAKEAILDACLIDLPSPSLKNPSLLLPFFPLESIGDTFFPELISNLSKEMAASSVLKWDPKSLEIRTRTVEKTLEPLVIQVTTLVNAKGVPGHLKGKSKRGPILVQTVERATADFVLKGEQIANANLEMRNELLTAVEGVRQTGDVMSVASKEFVNDPCTTAKRANMVRAARNLLSAVARLLILADEVDVRKLIKSLHLVEANLERFRNATSQQELVEQYQVFNSTVGDLTMKAALRQRELKDPRMRDDLASARAMLKKNSLMLLTASKAYVRHPELPEARENRDFVFKQVCEAVKSISNVARGERGVDGARFDNAGDLAALLDAFDESVVMDPHNYREATMRAELEKALEGIISRAAFMADSPCTRDDRRERIVAECNSVRQALQDLLTEYMDTVKSRAGSSAELDYAVEHMTRKTKDLRRQLRKAVVDHVSDSFLETNVPLLVLIEAAQAGDQAEVEEYSHVFSEHAEKLVEVATLACSMSDQDDGVRMVRYAAAQIEALCPQVVNAARILAARPKSKIAQENMDAFKLSWENQVRILTEAVDDITTIDDFLAVSESHILEDVNKCVLALQERDADTLDRTAGAIRGRTARVCNVVEAEMENYEDNVYKKRVVDSAVVLRDHVILNFIQRVHVAVEAFGSGNVGAVNDIDFIESARMVYEGIREVRKSVLMGRSAEEIESESDLEEEEIYESKSKIAGFGENQSEVDNSRARMMTQWPEEDKKKIAAQVEIFKIEKSMFDKEVAKWDDTGNDIIVLAKQMCMIMMEMTDFTRGRGSLKNTMDLINAAKKISEAGTKLDKLAKQIAEQCVESITKNDLLACLKRIALYCHQINITSKVKADVQNISGEMVSSGLDSATSLIQAAKNLMNAVVSTVKYSFVASTRYPTKNAGKAQSSIVVWRMRAPDKKPLVRREKPEESKAKVRRGSQKKTVAPIRALSEFQSPADSL</sequence>
<dbReference type="GO" id="GO:0008013">
    <property type="term" value="F:beta-catenin binding"/>
    <property type="evidence" value="ECO:0007669"/>
    <property type="project" value="TreeGrafter"/>
</dbReference>
<evidence type="ECO:0000256" key="1">
    <source>
        <dbReference type="ARBA" id="ARBA00004245"/>
    </source>
</evidence>
<keyword evidence="5" id="KW-0130">Cell adhesion</keyword>
<evidence type="ECO:0000256" key="4">
    <source>
        <dbReference type="ARBA" id="ARBA00022490"/>
    </source>
</evidence>
<proteinExistence type="inferred from homology"/>
<dbReference type="GO" id="GO:0045296">
    <property type="term" value="F:cadherin binding"/>
    <property type="evidence" value="ECO:0007669"/>
    <property type="project" value="InterPro"/>
</dbReference>
<dbReference type="InterPro" id="IPR036723">
    <property type="entry name" value="Alpha-catenin/vinculin-like_sf"/>
</dbReference>
<evidence type="ECO:0000256" key="7">
    <source>
        <dbReference type="ARBA" id="ARBA00023212"/>
    </source>
</evidence>
<dbReference type="Proteomes" id="UP000192578">
    <property type="component" value="Unassembled WGS sequence"/>
</dbReference>
<dbReference type="PRINTS" id="PR00805">
    <property type="entry name" value="ALPHACATENIN"/>
</dbReference>
<dbReference type="GO" id="GO:0005912">
    <property type="term" value="C:adherens junction"/>
    <property type="evidence" value="ECO:0007669"/>
    <property type="project" value="TreeGrafter"/>
</dbReference>
<comment type="similarity">
    <text evidence="3">Belongs to the vinculin/alpha-catenin family.</text>
</comment>